<dbReference type="Gene3D" id="2.30.30.240">
    <property type="entry name" value="PRC-barrel domain"/>
    <property type="match status" value="1"/>
</dbReference>
<dbReference type="InterPro" id="IPR014238">
    <property type="entry name" value="Spore_YlmC/YmxH"/>
</dbReference>
<dbReference type="Pfam" id="PF05239">
    <property type="entry name" value="PRC"/>
    <property type="match status" value="1"/>
</dbReference>
<dbReference type="InterPro" id="IPR027275">
    <property type="entry name" value="PRC-brl_dom"/>
</dbReference>
<dbReference type="SUPFAM" id="SSF50346">
    <property type="entry name" value="PRC-barrel domain"/>
    <property type="match status" value="1"/>
</dbReference>
<dbReference type="InterPro" id="IPR011033">
    <property type="entry name" value="PRC_barrel-like_sf"/>
</dbReference>
<dbReference type="NCBIfam" id="TIGR02888">
    <property type="entry name" value="spore_YlmC_YmxH"/>
    <property type="match status" value="1"/>
</dbReference>
<dbReference type="Proteomes" id="UP001595843">
    <property type="component" value="Unassembled WGS sequence"/>
</dbReference>
<name>A0ABV8JHL2_9BACL</name>
<evidence type="ECO:0000313" key="2">
    <source>
        <dbReference type="EMBL" id="MFC4077885.1"/>
    </source>
</evidence>
<organism evidence="2 3">
    <name type="scientific">Salinithrix halophila</name>
    <dbReference type="NCBI Taxonomy" id="1485204"/>
    <lineage>
        <taxon>Bacteria</taxon>
        <taxon>Bacillati</taxon>
        <taxon>Bacillota</taxon>
        <taxon>Bacilli</taxon>
        <taxon>Bacillales</taxon>
        <taxon>Thermoactinomycetaceae</taxon>
        <taxon>Salinithrix</taxon>
    </lineage>
</organism>
<accession>A0ABV8JHL2</accession>
<keyword evidence="3" id="KW-1185">Reference proteome</keyword>
<gene>
    <name evidence="2" type="ORF">ACFOUO_13875</name>
</gene>
<dbReference type="PANTHER" id="PTHR40061">
    <property type="entry name" value="SPORULATION PROTEIN YLMC-RELATED"/>
    <property type="match status" value="1"/>
</dbReference>
<dbReference type="EMBL" id="JBHSAP010000018">
    <property type="protein sequence ID" value="MFC4077885.1"/>
    <property type="molecule type" value="Genomic_DNA"/>
</dbReference>
<evidence type="ECO:0000313" key="3">
    <source>
        <dbReference type="Proteomes" id="UP001595843"/>
    </source>
</evidence>
<dbReference type="RefSeq" id="WP_380705721.1">
    <property type="nucleotide sequence ID" value="NZ_JBHSAP010000018.1"/>
</dbReference>
<sequence>MRWSEFCDKELIDIAGGERIGTVGQADLVIDLQTGKIDSLILPVGTSWFGRKQGDRPIAWRHIKKIGPEMVIVETEGKGRMKER</sequence>
<comment type="caution">
    <text evidence="2">The sequence shown here is derived from an EMBL/GenBank/DDBJ whole genome shotgun (WGS) entry which is preliminary data.</text>
</comment>
<proteinExistence type="predicted"/>
<evidence type="ECO:0000259" key="1">
    <source>
        <dbReference type="Pfam" id="PF05239"/>
    </source>
</evidence>
<protein>
    <submittedName>
        <fullName evidence="2">YlmC/YmxH family sporulation protein</fullName>
    </submittedName>
</protein>
<feature type="domain" description="PRC-barrel" evidence="1">
    <location>
        <begin position="2"/>
        <end position="75"/>
    </location>
</feature>
<dbReference type="PANTHER" id="PTHR40061:SF1">
    <property type="entry name" value="SPORULATION PROTEIN YLMC-RELATED"/>
    <property type="match status" value="1"/>
</dbReference>
<reference evidence="3" key="1">
    <citation type="journal article" date="2019" name="Int. J. Syst. Evol. Microbiol.">
        <title>The Global Catalogue of Microorganisms (GCM) 10K type strain sequencing project: providing services to taxonomists for standard genome sequencing and annotation.</title>
        <authorList>
            <consortium name="The Broad Institute Genomics Platform"/>
            <consortium name="The Broad Institute Genome Sequencing Center for Infectious Disease"/>
            <person name="Wu L."/>
            <person name="Ma J."/>
        </authorList>
    </citation>
    <scope>NUCLEOTIDE SEQUENCE [LARGE SCALE GENOMIC DNA]</scope>
    <source>
        <strain evidence="3">IBRC-M 10813</strain>
    </source>
</reference>